<dbReference type="AlphaFoldDB" id="A0AAE1LDW5"/>
<accession>A0AAE1LDW5</accession>
<sequence length="93" mass="9749">MVVLGLMSQLAALRPGPPAPPHPLGLGVWPGLRAPPGAAQQGGGQQGAGEHQGTAAGAAAQRQRTTYHLLKRGHRNDRSDSNLELEQAVFTLW</sequence>
<gene>
    <name evidence="2" type="ORF">KUF71_006003</name>
</gene>
<comment type="caution">
    <text evidence="2">The sequence shown here is derived from an EMBL/GenBank/DDBJ whole genome shotgun (WGS) entry which is preliminary data.</text>
</comment>
<feature type="region of interest" description="Disordered" evidence="1">
    <location>
        <begin position="14"/>
        <end position="62"/>
    </location>
</feature>
<dbReference type="Proteomes" id="UP001219518">
    <property type="component" value="Unassembled WGS sequence"/>
</dbReference>
<reference evidence="2" key="2">
    <citation type="journal article" date="2023" name="BMC Genomics">
        <title>Pest status, molecular evolution, and epigenetic factors derived from the genome assembly of Frankliniella fusca, a thysanopteran phytovirus vector.</title>
        <authorList>
            <person name="Catto M.A."/>
            <person name="Labadie P.E."/>
            <person name="Jacobson A.L."/>
            <person name="Kennedy G.G."/>
            <person name="Srinivasan R."/>
            <person name="Hunt B.G."/>
        </authorList>
    </citation>
    <scope>NUCLEOTIDE SEQUENCE</scope>
    <source>
        <strain evidence="2">PL_HMW_Pooled</strain>
    </source>
</reference>
<name>A0AAE1LDW5_9NEOP</name>
<proteinExistence type="predicted"/>
<feature type="compositionally biased region" description="Low complexity" evidence="1">
    <location>
        <begin position="24"/>
        <end position="39"/>
    </location>
</feature>
<evidence type="ECO:0000313" key="3">
    <source>
        <dbReference type="Proteomes" id="UP001219518"/>
    </source>
</evidence>
<organism evidence="2 3">
    <name type="scientific">Frankliniella fusca</name>
    <dbReference type="NCBI Taxonomy" id="407009"/>
    <lineage>
        <taxon>Eukaryota</taxon>
        <taxon>Metazoa</taxon>
        <taxon>Ecdysozoa</taxon>
        <taxon>Arthropoda</taxon>
        <taxon>Hexapoda</taxon>
        <taxon>Insecta</taxon>
        <taxon>Pterygota</taxon>
        <taxon>Neoptera</taxon>
        <taxon>Paraneoptera</taxon>
        <taxon>Thysanoptera</taxon>
        <taxon>Terebrantia</taxon>
        <taxon>Thripoidea</taxon>
        <taxon>Thripidae</taxon>
        <taxon>Frankliniella</taxon>
    </lineage>
</organism>
<evidence type="ECO:0000256" key="1">
    <source>
        <dbReference type="SAM" id="MobiDB-lite"/>
    </source>
</evidence>
<evidence type="ECO:0000313" key="2">
    <source>
        <dbReference type="EMBL" id="KAK3915860.1"/>
    </source>
</evidence>
<feature type="compositionally biased region" description="Low complexity" evidence="1">
    <location>
        <begin position="48"/>
        <end position="62"/>
    </location>
</feature>
<protein>
    <submittedName>
        <fullName evidence="2">General transcription factor 3C polypeptide 1</fullName>
    </submittedName>
</protein>
<keyword evidence="3" id="KW-1185">Reference proteome</keyword>
<dbReference type="EMBL" id="JAHWGI010000466">
    <property type="protein sequence ID" value="KAK3915860.1"/>
    <property type="molecule type" value="Genomic_DNA"/>
</dbReference>
<reference evidence="2" key="1">
    <citation type="submission" date="2021-07" db="EMBL/GenBank/DDBJ databases">
        <authorList>
            <person name="Catto M.A."/>
            <person name="Jacobson A."/>
            <person name="Kennedy G."/>
            <person name="Labadie P."/>
            <person name="Hunt B.G."/>
            <person name="Srinivasan R."/>
        </authorList>
    </citation>
    <scope>NUCLEOTIDE SEQUENCE</scope>
    <source>
        <strain evidence="2">PL_HMW_Pooled</strain>
        <tissue evidence="2">Head</tissue>
    </source>
</reference>